<dbReference type="InterPro" id="IPR012368">
    <property type="entry name" value="OxRdtase_Mopterin-bd_su_IorB"/>
</dbReference>
<dbReference type="InterPro" id="IPR037165">
    <property type="entry name" value="AldOxase/xan_DH_Mopterin-bd_sf"/>
</dbReference>
<feature type="domain" description="Aldehyde oxidase/xanthine dehydrogenase a/b hammerhead" evidence="2">
    <location>
        <begin position="243"/>
        <end position="320"/>
    </location>
</feature>
<dbReference type="OrthoDB" id="9775084at2"/>
<dbReference type="RefSeq" id="WP_148596794.1">
    <property type="nucleotide sequence ID" value="NZ_CP042997.1"/>
</dbReference>
<evidence type="ECO:0000259" key="2">
    <source>
        <dbReference type="SMART" id="SM01008"/>
    </source>
</evidence>
<reference evidence="3 4" key="1">
    <citation type="submission" date="2019-08" db="EMBL/GenBank/DDBJ databases">
        <title>Deep-cultivation of Planctomycetes and their phenomic and genomic characterization uncovers novel biology.</title>
        <authorList>
            <person name="Wiegand S."/>
            <person name="Jogler M."/>
            <person name="Boedeker C."/>
            <person name="Pinto D."/>
            <person name="Vollmers J."/>
            <person name="Rivas-Marin E."/>
            <person name="Kohn T."/>
            <person name="Peeters S.H."/>
            <person name="Heuer A."/>
            <person name="Rast P."/>
            <person name="Oberbeckmann S."/>
            <person name="Bunk B."/>
            <person name="Jeske O."/>
            <person name="Meyerdierks A."/>
            <person name="Storesund J.E."/>
            <person name="Kallscheuer N."/>
            <person name="Luecker S."/>
            <person name="Lage O.M."/>
            <person name="Pohl T."/>
            <person name="Merkel B.J."/>
            <person name="Hornburger P."/>
            <person name="Mueller R.-W."/>
            <person name="Bruemmer F."/>
            <person name="Labrenz M."/>
            <person name="Spormann A.M."/>
            <person name="Op den Camp H."/>
            <person name="Overmann J."/>
            <person name="Amann R."/>
            <person name="Jetten M.S.M."/>
            <person name="Mascher T."/>
            <person name="Medema M.H."/>
            <person name="Devos D.P."/>
            <person name="Kaster A.-K."/>
            <person name="Ovreas L."/>
            <person name="Rohde M."/>
            <person name="Galperin M.Y."/>
            <person name="Jogler C."/>
        </authorList>
    </citation>
    <scope>NUCLEOTIDE SEQUENCE [LARGE SCALE GENOMIC DNA]</scope>
    <source>
        <strain evidence="3 4">OJF2</strain>
    </source>
</reference>
<organism evidence="3 4">
    <name type="scientific">Aquisphaera giovannonii</name>
    <dbReference type="NCBI Taxonomy" id="406548"/>
    <lineage>
        <taxon>Bacteria</taxon>
        <taxon>Pseudomonadati</taxon>
        <taxon>Planctomycetota</taxon>
        <taxon>Planctomycetia</taxon>
        <taxon>Isosphaerales</taxon>
        <taxon>Isosphaeraceae</taxon>
        <taxon>Aquisphaera</taxon>
    </lineage>
</organism>
<gene>
    <name evidence="3" type="primary">nicB</name>
    <name evidence="3" type="ORF">OJF2_57870</name>
</gene>
<keyword evidence="3" id="KW-0560">Oxidoreductase</keyword>
<dbReference type="Pfam" id="PF02738">
    <property type="entry name" value="MoCoBD_1"/>
    <property type="match status" value="1"/>
</dbReference>
<dbReference type="Proteomes" id="UP000324233">
    <property type="component" value="Chromosome"/>
</dbReference>
<dbReference type="InterPro" id="IPR000674">
    <property type="entry name" value="Ald_Oxase/Xan_DH_a/b"/>
</dbReference>
<name>A0A5B9WBD7_9BACT</name>
<dbReference type="Pfam" id="PF20256">
    <property type="entry name" value="MoCoBD_2"/>
    <property type="match status" value="2"/>
</dbReference>
<protein>
    <submittedName>
        <fullName evidence="3">Nicotinate dehydrogenase subunit B</fullName>
        <ecNumber evidence="3">1.17.2.1</ecNumber>
    </submittedName>
</protein>
<evidence type="ECO:0000313" key="4">
    <source>
        <dbReference type="Proteomes" id="UP000324233"/>
    </source>
</evidence>
<dbReference type="AlphaFoldDB" id="A0A5B9WBD7"/>
<dbReference type="EMBL" id="CP042997">
    <property type="protein sequence ID" value="QEH37200.1"/>
    <property type="molecule type" value="Genomic_DNA"/>
</dbReference>
<proteinExistence type="predicted"/>
<dbReference type="GO" id="GO:0016491">
    <property type="term" value="F:oxidoreductase activity"/>
    <property type="evidence" value="ECO:0007669"/>
    <property type="project" value="UniProtKB-KW"/>
</dbReference>
<keyword evidence="4" id="KW-1185">Reference proteome</keyword>
<dbReference type="InterPro" id="IPR008274">
    <property type="entry name" value="AldOxase/xan_DH_MoCoBD1"/>
</dbReference>
<dbReference type="EC" id="1.17.2.1" evidence="3"/>
<dbReference type="PANTHER" id="PTHR47495">
    <property type="entry name" value="ALDEHYDE DEHYDROGENASE"/>
    <property type="match status" value="1"/>
</dbReference>
<dbReference type="SMART" id="SM01008">
    <property type="entry name" value="Ald_Xan_dh_C"/>
    <property type="match status" value="1"/>
</dbReference>
<dbReference type="PIRSF" id="PIRSF036389">
    <property type="entry name" value="IOR_B"/>
    <property type="match status" value="1"/>
</dbReference>
<dbReference type="Gene3D" id="3.30.365.10">
    <property type="entry name" value="Aldehyde oxidase/xanthine dehydrogenase, molybdopterin binding domain"/>
    <property type="match status" value="4"/>
</dbReference>
<evidence type="ECO:0000313" key="3">
    <source>
        <dbReference type="EMBL" id="QEH37200.1"/>
    </source>
</evidence>
<dbReference type="SUPFAM" id="SSF56003">
    <property type="entry name" value="Molybdenum cofactor-binding domain"/>
    <property type="match status" value="2"/>
</dbReference>
<dbReference type="InterPro" id="IPR046867">
    <property type="entry name" value="AldOxase/xan_DH_MoCoBD2"/>
</dbReference>
<dbReference type="PANTHER" id="PTHR47495:SF1">
    <property type="entry name" value="BLL3820 PROTEIN"/>
    <property type="match status" value="1"/>
</dbReference>
<accession>A0A5B9WBD7</accession>
<evidence type="ECO:0000256" key="1">
    <source>
        <dbReference type="SAM" id="MobiDB-lite"/>
    </source>
</evidence>
<dbReference type="KEGG" id="agv:OJF2_57870"/>
<feature type="region of interest" description="Disordered" evidence="1">
    <location>
        <begin position="1"/>
        <end position="23"/>
    </location>
</feature>
<dbReference type="Gene3D" id="3.90.1170.50">
    <property type="entry name" value="Aldehyde oxidase/xanthine dehydrogenase, a/b hammerhead"/>
    <property type="match status" value="1"/>
</dbReference>
<dbReference type="InterPro" id="IPR052516">
    <property type="entry name" value="N-heterocyclic_Hydroxylase"/>
</dbReference>
<sequence>MNRDETSGGIPSFDPGPDLEPERYEFREDPAWDFQLGRREFLRTLGGGLLILCVGLRGDAEVRAQESGRNGRRRGGGGQLPQAIDAWVHVGEDGTVTAFTGKVEVGQNARTSLTQAVADELTIPVASVRMVMGDTDRVPYDIGTFGSLTTPRMVPLIRRAAAAARALLASIAAERWGVDRGTVEIRDGKAFHATSGRSLGFGELTSGRKLVETIGEDVRAIPAPEWKAAGKSVPKVDARRLVTGEHRYTSDMKRPGMLRGKVLRPPAPGAKLASLDASKAEAMPDVKVVRDGDFVGVVAPTEHEAGLALAALRPQWTALEPPRCNDRTLYEYLKAHPEGGLRNRDRQTASEAGPVGKELASAHAKVSSRYTVAYIAHAPLEPRAAVAEWDGDRLTVRAGTQRPFGGRSELAEAFRMPEERVRVIVPDTGSGYGGKHTGEALVEAARLAHAAGKPVKLVWTREEEFQWAYFRPAGLIEASAGADRDGKLVAWDFHNYNSGSSGLTSPYACKTKDVAFHATGSPLRQGSYRALAATANHFARESLMDELAHALELDPLEFRMRNLEDPRLCDVYRDAAEKFGWGKSRPPEGHGYGFAGGAEKGGYVATCVEVAVEKATRAVRVVRAVAAFECGAIVNPDQLRNQVEGCLVMGLGGALGEAIRFEDGKVLNPRFSRYRVPRFGDIPKIDVVLRDRRDLPAAGAGEIPIVAIAPAIANAIFDATGVRIRSMPMVPDGVIPAAEQKG</sequence>